<protein>
    <submittedName>
        <fullName evidence="1">Pilus assembly protein CpaE</fullName>
    </submittedName>
</protein>
<dbReference type="GO" id="GO:0005524">
    <property type="term" value="F:ATP binding"/>
    <property type="evidence" value="ECO:0007669"/>
    <property type="project" value="TreeGrafter"/>
</dbReference>
<organism evidence="1 2">
    <name type="scientific">Corticimicrobacter populi</name>
    <dbReference type="NCBI Taxonomy" id="2175229"/>
    <lineage>
        <taxon>Bacteria</taxon>
        <taxon>Pseudomonadati</taxon>
        <taxon>Pseudomonadota</taxon>
        <taxon>Betaproteobacteria</taxon>
        <taxon>Burkholderiales</taxon>
        <taxon>Alcaligenaceae</taxon>
        <taxon>Corticimicrobacter</taxon>
    </lineage>
</organism>
<name>A0A2V1K0S7_9BURK</name>
<dbReference type="PANTHER" id="PTHR43384">
    <property type="entry name" value="SEPTUM SITE-DETERMINING PROTEIN MIND HOMOLOG, CHLOROPLASTIC-RELATED"/>
    <property type="match status" value="1"/>
</dbReference>
<dbReference type="AlphaFoldDB" id="A0A2V1K0S7"/>
<evidence type="ECO:0000313" key="1">
    <source>
        <dbReference type="EMBL" id="PWF22239.1"/>
    </source>
</evidence>
<keyword evidence="2" id="KW-1185">Reference proteome</keyword>
<sequence>MPDNLQSAPYRFLLYADNDALQAHLNTVIGDLGVILSTRDVGARLAEKPGNMDALLLDFMPDPEQPDKLRQSAEQARKLALAQPDLPRIALGSQAHPDSVITALRAGVSEFADPSCADELRHILEQLLCPHLTARQAAKNSANSILLLGVRPGVGTSTLAVHMATSLQTRLAQKGQGNDPSRPETDMEHRVCLLDLGTPVGDCLLHLGLPDTFDFTEAVRNLRRLDDTLLDAALPRTASGLSVLSLPRDLERMRRISQEESLLLYASLQQYYGCVLIDAGGLVNPDFASALARSAAATWLVTDQSIGALVSLADRLDELEHLHVPRHTLRLLVNRYDERYGMEAAQIAEKFGLSVYATLPDRTLALMSGASQGKLLFETAERDPYLRSMDSLIDQTIDLPRSDAPRSSWFSTLLPGTRRTSPRP</sequence>
<dbReference type="GO" id="GO:0016887">
    <property type="term" value="F:ATP hydrolysis activity"/>
    <property type="evidence" value="ECO:0007669"/>
    <property type="project" value="TreeGrafter"/>
</dbReference>
<dbReference type="GO" id="GO:0009898">
    <property type="term" value="C:cytoplasmic side of plasma membrane"/>
    <property type="evidence" value="ECO:0007669"/>
    <property type="project" value="TreeGrafter"/>
</dbReference>
<dbReference type="InterPro" id="IPR027417">
    <property type="entry name" value="P-loop_NTPase"/>
</dbReference>
<dbReference type="InterPro" id="IPR050625">
    <property type="entry name" value="ParA/MinD_ATPase"/>
</dbReference>
<dbReference type="Gene3D" id="3.40.50.2300">
    <property type="match status" value="1"/>
</dbReference>
<dbReference type="RefSeq" id="WP_109062477.1">
    <property type="nucleotide sequence ID" value="NZ_QETA01000005.1"/>
</dbReference>
<dbReference type="EMBL" id="QETA01000005">
    <property type="protein sequence ID" value="PWF22239.1"/>
    <property type="molecule type" value="Genomic_DNA"/>
</dbReference>
<gene>
    <name evidence="1" type="ORF">DD235_12755</name>
</gene>
<dbReference type="Proteomes" id="UP000245212">
    <property type="component" value="Unassembled WGS sequence"/>
</dbReference>
<proteinExistence type="predicted"/>
<dbReference type="GO" id="GO:0051782">
    <property type="term" value="P:negative regulation of cell division"/>
    <property type="evidence" value="ECO:0007669"/>
    <property type="project" value="TreeGrafter"/>
</dbReference>
<dbReference type="PANTHER" id="PTHR43384:SF13">
    <property type="entry name" value="SLR0110 PROTEIN"/>
    <property type="match status" value="1"/>
</dbReference>
<evidence type="ECO:0000313" key="2">
    <source>
        <dbReference type="Proteomes" id="UP000245212"/>
    </source>
</evidence>
<dbReference type="SUPFAM" id="SSF52540">
    <property type="entry name" value="P-loop containing nucleoside triphosphate hydrolases"/>
    <property type="match status" value="1"/>
</dbReference>
<dbReference type="Gene3D" id="3.40.50.300">
    <property type="entry name" value="P-loop containing nucleotide triphosphate hydrolases"/>
    <property type="match status" value="1"/>
</dbReference>
<dbReference type="GO" id="GO:0005829">
    <property type="term" value="C:cytosol"/>
    <property type="evidence" value="ECO:0007669"/>
    <property type="project" value="TreeGrafter"/>
</dbReference>
<accession>A0A2V1K0S7</accession>
<reference evidence="2" key="1">
    <citation type="submission" date="2018-05" db="EMBL/GenBank/DDBJ databases">
        <authorList>
            <person name="Li Y."/>
        </authorList>
    </citation>
    <scope>NUCLEOTIDE SEQUENCE [LARGE SCALE GENOMIC DNA]</scope>
    <source>
        <strain evidence="2">3d-2-2</strain>
    </source>
</reference>
<comment type="caution">
    <text evidence="1">The sequence shown here is derived from an EMBL/GenBank/DDBJ whole genome shotgun (WGS) entry which is preliminary data.</text>
</comment>